<sequence>MPELIPTPAICTRRLLDPATPLLVSAARYLLSKGEDLKDSMVLVPTAHSGRQLRQSLPEHAGRAILAPSVVTPDVLFRPLAQANAATKIEWWHAWAEVLMRHPLEHLDALFPQLDNVDRDFNWALKAVTRFTKLKTEITNVNHSLTQVAEASEEPDRWKQLAELDQQVIELLSNRNLSCPADAKRQAALHWQPPQGVSSIIILGVPDLPVLAQLALSQSSIPVEILIQADESLAETFSLWGVPTPEYWAQCPIHIPQPAAEHISVSATSLEAVDSLLSELTSHSSDSITLAVTDSALSPLLSDKIASAGWPSFDPDGTPLSHTGLWAFLNLYRRALANSNNFLPIPSLLKAPESSSILTSLKNHATISQSVDSLNKHFLPQNLSHAIRCANGELKEVLTELQAQLVNAQNAPASIALEALFDKIENAHSFPDEWVPTFLEAITAIKNLELHKQSLSTHHALDLVLNASEGVKIQNDRSGSAIDQLGWLEIPFSQEPNLRILGLHEGHVPERPHDDGFLPESLRQHIGLYSRKQLESRDAYLLSNMLSSRADSGSTKVFLCQTSPSGEERQASRLLMRCPSHELPARVQHCFNESLESKSLLPAYHPGSWKLSLPHPPAWPENKTLTISPSRLRDFLHCPFRFYLKQIEGFQRETFDAQELDAAQFGNLIHDVLERFGLDPSMRDLSEEIDVIHAFDTLLEDTFNKTYGSQTSLPLSIQKESAQQRLHAFAAQQAAMRREGWKIHHVELAVGTSDNEIPWQVANTPVRMRVDRIDVHEESGKWRVIDYKTSKKLKKPSEEHFENARTFDHPNHNYGELLPPASKRARSERRWRNLQLPLYAEFVKQHFALTELPELAYVAFPAAAASTGLQVWNQYDDTLHASAMEWTHNAILAIQNNQFPIRQLTSAQTSWDDFAALSPEGLEHAFDL</sequence>
<gene>
    <name evidence="2" type="ORF">ACFSW8_10395</name>
</gene>
<protein>
    <submittedName>
        <fullName evidence="2">PD-(D/E)XK nuclease family protein</fullName>
    </submittedName>
</protein>
<evidence type="ECO:0000313" key="3">
    <source>
        <dbReference type="Proteomes" id="UP001597389"/>
    </source>
</evidence>
<dbReference type="EMBL" id="JBHUJB010000043">
    <property type="protein sequence ID" value="MFD2159308.1"/>
    <property type="molecule type" value="Genomic_DNA"/>
</dbReference>
<keyword evidence="3" id="KW-1185">Reference proteome</keyword>
<dbReference type="InterPro" id="IPR011604">
    <property type="entry name" value="PDDEXK-like_dom_sf"/>
</dbReference>
<dbReference type="SUPFAM" id="SSF52540">
    <property type="entry name" value="P-loop containing nucleoside triphosphate hydrolases"/>
    <property type="match status" value="1"/>
</dbReference>
<organism evidence="2 3">
    <name type="scientific">Rubritalea tangerina</name>
    <dbReference type="NCBI Taxonomy" id="430798"/>
    <lineage>
        <taxon>Bacteria</taxon>
        <taxon>Pseudomonadati</taxon>
        <taxon>Verrucomicrobiota</taxon>
        <taxon>Verrucomicrobiia</taxon>
        <taxon>Verrucomicrobiales</taxon>
        <taxon>Rubritaleaceae</taxon>
        <taxon>Rubritalea</taxon>
    </lineage>
</organism>
<accession>A0ABW4ZBP0</accession>
<evidence type="ECO:0000259" key="1">
    <source>
        <dbReference type="Pfam" id="PF12705"/>
    </source>
</evidence>
<evidence type="ECO:0000313" key="2">
    <source>
        <dbReference type="EMBL" id="MFD2159308.1"/>
    </source>
</evidence>
<dbReference type="InterPro" id="IPR027417">
    <property type="entry name" value="P-loop_NTPase"/>
</dbReference>
<dbReference type="RefSeq" id="WP_377178174.1">
    <property type="nucleotide sequence ID" value="NZ_JBHUJB010000043.1"/>
</dbReference>
<dbReference type="InterPro" id="IPR038726">
    <property type="entry name" value="PDDEXK_AddAB-type"/>
</dbReference>
<dbReference type="Proteomes" id="UP001597389">
    <property type="component" value="Unassembled WGS sequence"/>
</dbReference>
<proteinExistence type="predicted"/>
<feature type="domain" description="PD-(D/E)XK endonuclease-like" evidence="1">
    <location>
        <begin position="626"/>
        <end position="903"/>
    </location>
</feature>
<dbReference type="Gene3D" id="3.90.320.10">
    <property type="match status" value="1"/>
</dbReference>
<comment type="caution">
    <text evidence="2">The sequence shown here is derived from an EMBL/GenBank/DDBJ whole genome shotgun (WGS) entry which is preliminary data.</text>
</comment>
<reference evidence="3" key="1">
    <citation type="journal article" date="2019" name="Int. J. Syst. Evol. Microbiol.">
        <title>The Global Catalogue of Microorganisms (GCM) 10K type strain sequencing project: providing services to taxonomists for standard genome sequencing and annotation.</title>
        <authorList>
            <consortium name="The Broad Institute Genomics Platform"/>
            <consortium name="The Broad Institute Genome Sequencing Center for Infectious Disease"/>
            <person name="Wu L."/>
            <person name="Ma J."/>
        </authorList>
    </citation>
    <scope>NUCLEOTIDE SEQUENCE [LARGE SCALE GENOMIC DNA]</scope>
    <source>
        <strain evidence="3">CCUG 57942</strain>
    </source>
</reference>
<name>A0ABW4ZBP0_9BACT</name>
<dbReference type="Pfam" id="PF12705">
    <property type="entry name" value="PDDEXK_1"/>
    <property type="match status" value="1"/>
</dbReference>